<dbReference type="OrthoDB" id="6627794at2759"/>
<proteinExistence type="predicted"/>
<accession>A0A6G0VYQ1</accession>
<gene>
    <name evidence="1" type="ORF">FWK35_00026668</name>
</gene>
<evidence type="ECO:0000313" key="1">
    <source>
        <dbReference type="EMBL" id="KAF0714630.1"/>
    </source>
</evidence>
<keyword evidence="2" id="KW-1185">Reference proteome</keyword>
<organism evidence="1 2">
    <name type="scientific">Aphis craccivora</name>
    <name type="common">Cowpea aphid</name>
    <dbReference type="NCBI Taxonomy" id="307492"/>
    <lineage>
        <taxon>Eukaryota</taxon>
        <taxon>Metazoa</taxon>
        <taxon>Ecdysozoa</taxon>
        <taxon>Arthropoda</taxon>
        <taxon>Hexapoda</taxon>
        <taxon>Insecta</taxon>
        <taxon>Pterygota</taxon>
        <taxon>Neoptera</taxon>
        <taxon>Paraneoptera</taxon>
        <taxon>Hemiptera</taxon>
        <taxon>Sternorrhyncha</taxon>
        <taxon>Aphidomorpha</taxon>
        <taxon>Aphidoidea</taxon>
        <taxon>Aphididae</taxon>
        <taxon>Aphidini</taxon>
        <taxon>Aphis</taxon>
        <taxon>Aphis</taxon>
    </lineage>
</organism>
<dbReference type="AlphaFoldDB" id="A0A6G0VYQ1"/>
<dbReference type="Proteomes" id="UP000478052">
    <property type="component" value="Unassembled WGS sequence"/>
</dbReference>
<evidence type="ECO:0000313" key="2">
    <source>
        <dbReference type="Proteomes" id="UP000478052"/>
    </source>
</evidence>
<dbReference type="EMBL" id="VUJU01010359">
    <property type="protein sequence ID" value="KAF0714630.1"/>
    <property type="molecule type" value="Genomic_DNA"/>
</dbReference>
<comment type="caution">
    <text evidence="1">The sequence shown here is derived from an EMBL/GenBank/DDBJ whole genome shotgun (WGS) entry which is preliminary data.</text>
</comment>
<reference evidence="1 2" key="1">
    <citation type="submission" date="2019-08" db="EMBL/GenBank/DDBJ databases">
        <title>Whole genome of Aphis craccivora.</title>
        <authorList>
            <person name="Voronova N.V."/>
            <person name="Shulinski R.S."/>
            <person name="Bandarenka Y.V."/>
            <person name="Zhorov D.G."/>
            <person name="Warner D."/>
        </authorList>
    </citation>
    <scope>NUCLEOTIDE SEQUENCE [LARGE SCALE GENOMIC DNA]</scope>
    <source>
        <strain evidence="1">180601</strain>
        <tissue evidence="1">Whole Body</tissue>
    </source>
</reference>
<protein>
    <submittedName>
        <fullName evidence="1">Uncharacterized protein</fullName>
    </submittedName>
</protein>
<dbReference type="PANTHER" id="PTHR10773">
    <property type="entry name" value="DNA-DIRECTED RNA POLYMERASES I, II, AND III SUBUNIT RPABC2"/>
    <property type="match status" value="1"/>
</dbReference>
<sequence length="386" mass="45722">MKQLYQKEKKRVGPWVRKLRKKRTELRNKGKTYVCSRGIIKKDRVQKPLQIGTRDRRVQFISGLVEKREPKTTRKRKLDFTKTREVTYLYYFEINGKRENVCKKCFLSILDETPKFLSEVMKNKNKYVCGITDKDSRGLHSPANKISEEQITKVISHIKSFSSYESHYTRKLNDKKYLPNHLNLKIIIKQKNLYPEKFMKMKTKEQKNILQEELNNHHASADLAYESKRIDKIMAINDQTVKCYTFDLQQCLPTPDLHTSVAFYKRLYWTFNLTITDLGSKTTTCYLWHESIAKRGANEIASCVFKELMNLSDTIELLFYISIHVQAKIKILIIKTLHHKFLIPGHTRMECDADHSIIEKQKKKKVRILFIIHTIDQKKKKRKSCI</sequence>
<name>A0A6G0VYQ1_APHCR</name>
<dbReference type="PANTHER" id="PTHR10773:SF19">
    <property type="match status" value="1"/>
</dbReference>